<accession>A0A929KY65</accession>
<evidence type="ECO:0000259" key="1">
    <source>
        <dbReference type="Pfam" id="PF17954"/>
    </source>
</evidence>
<organism evidence="2 3">
    <name type="scientific">Mucilaginibacter myungsuensis</name>
    <dbReference type="NCBI Taxonomy" id="649104"/>
    <lineage>
        <taxon>Bacteria</taxon>
        <taxon>Pseudomonadati</taxon>
        <taxon>Bacteroidota</taxon>
        <taxon>Sphingobacteriia</taxon>
        <taxon>Sphingobacteriales</taxon>
        <taxon>Sphingobacteriaceae</taxon>
        <taxon>Mucilaginibacter</taxon>
    </lineage>
</organism>
<evidence type="ECO:0000313" key="3">
    <source>
        <dbReference type="Proteomes" id="UP000622475"/>
    </source>
</evidence>
<gene>
    <name evidence="2" type="ORF">IRJ16_13085</name>
</gene>
<feature type="domain" description="Quercetin 2,3-dioxygenase C-terminal cupin" evidence="1">
    <location>
        <begin position="155"/>
        <end position="222"/>
    </location>
</feature>
<dbReference type="Gene3D" id="2.60.120.10">
    <property type="entry name" value="Jelly Rolls"/>
    <property type="match status" value="1"/>
</dbReference>
<dbReference type="Proteomes" id="UP000622475">
    <property type="component" value="Unassembled WGS sequence"/>
</dbReference>
<dbReference type="SUPFAM" id="SSF51182">
    <property type="entry name" value="RmlC-like cupins"/>
    <property type="match status" value="1"/>
</dbReference>
<comment type="caution">
    <text evidence="2">The sequence shown here is derived from an EMBL/GenBank/DDBJ whole genome shotgun (WGS) entry which is preliminary data.</text>
</comment>
<dbReference type="RefSeq" id="WP_194112045.1">
    <property type="nucleotide sequence ID" value="NZ_JADFFL010000004.1"/>
</dbReference>
<name>A0A929KY65_9SPHI</name>
<keyword evidence="3" id="KW-1185">Reference proteome</keyword>
<dbReference type="InterPro" id="IPR011051">
    <property type="entry name" value="RmlC_Cupin_sf"/>
</dbReference>
<protein>
    <recommendedName>
        <fullName evidence="1">Quercetin 2,3-dioxygenase C-terminal cupin domain-containing protein</fullName>
    </recommendedName>
</protein>
<evidence type="ECO:0000313" key="2">
    <source>
        <dbReference type="EMBL" id="MBE9662822.1"/>
    </source>
</evidence>
<dbReference type="InterPro" id="IPR014710">
    <property type="entry name" value="RmlC-like_jellyroll"/>
</dbReference>
<proteinExistence type="predicted"/>
<reference evidence="2" key="1">
    <citation type="submission" date="2020-10" db="EMBL/GenBank/DDBJ databases">
        <title>Mucilaginibacter mali sp. nov., isolated from rhizosphere soil of apple orchard.</title>
        <authorList>
            <person name="Lee J.-S."/>
            <person name="Kim H.S."/>
            <person name="Kim J.-S."/>
        </authorList>
    </citation>
    <scope>NUCLEOTIDE SEQUENCE</scope>
    <source>
        <strain evidence="2">KCTC 22746</strain>
    </source>
</reference>
<dbReference type="EMBL" id="JADFFL010000004">
    <property type="protein sequence ID" value="MBE9662822.1"/>
    <property type="molecule type" value="Genomic_DNA"/>
</dbReference>
<sequence>MEKLSPGQIHLADQRGVTEQGGLTRWSTLNYGDYQEAERKPFGKLLTLNDELFAPSHSQTYQPKQNSFVVIVPITGEVGINGDAIDVGQVYQRYIEARGDIKLSNPYTDEQINFLYLEFQADGSVDRSAQILEFDLDGKQNQLVPITIDDDLPFSMHIGMFDGRADAIYQLKNTGGLFYAFVIAGAFELQGRLMHQRDGLALWDLTEADMEALSNNAVVLVIGMVA</sequence>
<dbReference type="Pfam" id="PF17954">
    <property type="entry name" value="Pirin_C_2"/>
    <property type="match status" value="1"/>
</dbReference>
<dbReference type="AlphaFoldDB" id="A0A929KY65"/>
<dbReference type="InterPro" id="IPR041602">
    <property type="entry name" value="Quercetinase_C"/>
</dbReference>